<accession>A0ABS4YZM4</accession>
<dbReference type="SUPFAM" id="SSF46689">
    <property type="entry name" value="Homeodomain-like"/>
    <property type="match status" value="1"/>
</dbReference>
<comment type="caution">
    <text evidence="1">The sequence shown here is derived from an EMBL/GenBank/DDBJ whole genome shotgun (WGS) entry which is preliminary data.</text>
</comment>
<dbReference type="Proteomes" id="UP000711614">
    <property type="component" value="Unassembled WGS sequence"/>
</dbReference>
<keyword evidence="2" id="KW-1185">Reference proteome</keyword>
<sequence length="172" mass="18374">MTDAGIRVDEVAAVVGLTATYVSMLRGRARAQGSAGLVRRRARPPKLTDRQVAKVRVWAGEGMTQRAITDRLGVAQSGISDLLARRGPTPVQQEHLPEPGITAPARRMQCTIRVRPGRHPSPVRSPHQLPAALARIGSGTALSRFAGAMLLHAILDRVGIERIFATLAGATL</sequence>
<evidence type="ECO:0000313" key="1">
    <source>
        <dbReference type="EMBL" id="MBP2414241.1"/>
    </source>
</evidence>
<gene>
    <name evidence="1" type="ORF">JOF48_003040</name>
</gene>
<dbReference type="InterPro" id="IPR009057">
    <property type="entry name" value="Homeodomain-like_sf"/>
</dbReference>
<dbReference type="EMBL" id="JAGIOI010000001">
    <property type="protein sequence ID" value="MBP2414241.1"/>
    <property type="molecule type" value="Genomic_DNA"/>
</dbReference>
<organism evidence="1 2">
    <name type="scientific">Arthrobacter stackebrandtii</name>
    <dbReference type="NCBI Taxonomy" id="272161"/>
    <lineage>
        <taxon>Bacteria</taxon>
        <taxon>Bacillati</taxon>
        <taxon>Actinomycetota</taxon>
        <taxon>Actinomycetes</taxon>
        <taxon>Micrococcales</taxon>
        <taxon>Micrococcaceae</taxon>
        <taxon>Arthrobacter</taxon>
    </lineage>
</organism>
<evidence type="ECO:0000313" key="2">
    <source>
        <dbReference type="Proteomes" id="UP000711614"/>
    </source>
</evidence>
<name>A0ABS4YZM4_9MICC</name>
<protein>
    <submittedName>
        <fullName evidence="1">Transposase</fullName>
    </submittedName>
</protein>
<proteinExistence type="predicted"/>
<reference evidence="1 2" key="1">
    <citation type="submission" date="2021-03" db="EMBL/GenBank/DDBJ databases">
        <title>Sequencing the genomes of 1000 actinobacteria strains.</title>
        <authorList>
            <person name="Klenk H.-P."/>
        </authorList>
    </citation>
    <scope>NUCLEOTIDE SEQUENCE [LARGE SCALE GENOMIC DNA]</scope>
    <source>
        <strain evidence="1 2">DSM 16005</strain>
    </source>
</reference>
<dbReference type="RefSeq" id="WP_209681977.1">
    <property type="nucleotide sequence ID" value="NZ_JAGIOI010000001.1"/>
</dbReference>